<evidence type="ECO:0000256" key="1">
    <source>
        <dbReference type="SAM" id="Phobius"/>
    </source>
</evidence>
<dbReference type="Proteomes" id="UP000549617">
    <property type="component" value="Unassembled WGS sequence"/>
</dbReference>
<dbReference type="RefSeq" id="WP_184020363.1">
    <property type="nucleotide sequence ID" value="NZ_JACIJC010000005.1"/>
</dbReference>
<dbReference type="EMBL" id="JACIJC010000005">
    <property type="protein sequence ID" value="MBB5687168.1"/>
    <property type="molecule type" value="Genomic_DNA"/>
</dbReference>
<evidence type="ECO:0000313" key="3">
    <source>
        <dbReference type="Proteomes" id="UP000549617"/>
    </source>
</evidence>
<keyword evidence="1" id="KW-0472">Membrane</keyword>
<keyword evidence="3" id="KW-1185">Reference proteome</keyword>
<evidence type="ECO:0000313" key="2">
    <source>
        <dbReference type="EMBL" id="MBB5687168.1"/>
    </source>
</evidence>
<sequence>MNPFEMVVLIIAIVTIGKVISNRRHMNRDGHGNDVIPRDPDAGRMKDEIRQLKERIAVLERLATDSTSSLDREIEKLRDKDRV</sequence>
<dbReference type="AlphaFoldDB" id="A0A7W9EFC5"/>
<name>A0A7W9EFC5_9SPHN</name>
<comment type="caution">
    <text evidence="2">The sequence shown here is derived from an EMBL/GenBank/DDBJ whole genome shotgun (WGS) entry which is preliminary data.</text>
</comment>
<proteinExistence type="predicted"/>
<reference evidence="2 3" key="1">
    <citation type="submission" date="2020-08" db="EMBL/GenBank/DDBJ databases">
        <title>Genomic Encyclopedia of Type Strains, Phase IV (KMG-IV): sequencing the most valuable type-strain genomes for metagenomic binning, comparative biology and taxonomic classification.</title>
        <authorList>
            <person name="Goeker M."/>
        </authorList>
    </citation>
    <scope>NUCLEOTIDE SEQUENCE [LARGE SCALE GENOMIC DNA]</scope>
    <source>
        <strain evidence="2 3">DSM 25079</strain>
    </source>
</reference>
<accession>A0A7W9EFC5</accession>
<organism evidence="2 3">
    <name type="scientific">Sphingobium boeckii</name>
    <dbReference type="NCBI Taxonomy" id="1082345"/>
    <lineage>
        <taxon>Bacteria</taxon>
        <taxon>Pseudomonadati</taxon>
        <taxon>Pseudomonadota</taxon>
        <taxon>Alphaproteobacteria</taxon>
        <taxon>Sphingomonadales</taxon>
        <taxon>Sphingomonadaceae</taxon>
        <taxon>Sphingobium</taxon>
    </lineage>
</organism>
<keyword evidence="1" id="KW-0812">Transmembrane</keyword>
<gene>
    <name evidence="2" type="ORF">FHS49_003196</name>
</gene>
<protein>
    <submittedName>
        <fullName evidence="2">Integrase/recombinase</fullName>
    </submittedName>
</protein>
<keyword evidence="1" id="KW-1133">Transmembrane helix</keyword>
<feature type="transmembrane region" description="Helical" evidence="1">
    <location>
        <begin position="6"/>
        <end position="21"/>
    </location>
</feature>